<evidence type="ECO:0000259" key="1">
    <source>
        <dbReference type="PROSITE" id="PS51819"/>
    </source>
</evidence>
<dbReference type="SUPFAM" id="SSF54593">
    <property type="entry name" value="Glyoxalase/Bleomycin resistance protein/Dihydroxybiphenyl dioxygenase"/>
    <property type="match status" value="1"/>
</dbReference>
<dbReference type="InterPro" id="IPR029068">
    <property type="entry name" value="Glyas_Bleomycin-R_OHBP_Dase"/>
</dbReference>
<dbReference type="InterPro" id="IPR004360">
    <property type="entry name" value="Glyas_Fos-R_dOase_dom"/>
</dbReference>
<organism evidence="2 3">
    <name type="scientific">Sphingosinicella rhizophila</name>
    <dbReference type="NCBI Taxonomy" id="3050082"/>
    <lineage>
        <taxon>Bacteria</taxon>
        <taxon>Pseudomonadati</taxon>
        <taxon>Pseudomonadota</taxon>
        <taxon>Alphaproteobacteria</taxon>
        <taxon>Sphingomonadales</taxon>
        <taxon>Sphingosinicellaceae</taxon>
        <taxon>Sphingosinicella</taxon>
    </lineage>
</organism>
<dbReference type="PROSITE" id="PS51819">
    <property type="entry name" value="VOC"/>
    <property type="match status" value="1"/>
</dbReference>
<keyword evidence="3" id="KW-1185">Reference proteome</keyword>
<dbReference type="PANTHER" id="PTHR34109">
    <property type="entry name" value="BNAUNNG04460D PROTEIN-RELATED"/>
    <property type="match status" value="1"/>
</dbReference>
<sequence length="136" mass="15148">MAEQSPVPSGITCYLHPKNGRAGEALDFYVRAFAAEEVARNMAEDGKRIMWAHLHINGGSVMMSDEFPEYSQSAVRDMGGFTIHLQVDDADAWYERAVAAGCEIKMKLENQFWGDRYGSVRDPFGVDWSIGGPVKE</sequence>
<name>A0ABU3QB55_9SPHN</name>
<comment type="caution">
    <text evidence="2">The sequence shown here is derived from an EMBL/GenBank/DDBJ whole genome shotgun (WGS) entry which is preliminary data.</text>
</comment>
<dbReference type="Gene3D" id="3.30.720.120">
    <property type="match status" value="1"/>
</dbReference>
<dbReference type="InterPro" id="IPR037523">
    <property type="entry name" value="VOC_core"/>
</dbReference>
<proteinExistence type="predicted"/>
<dbReference type="RefSeq" id="WP_315727979.1">
    <property type="nucleotide sequence ID" value="NZ_JAVUPU010000010.1"/>
</dbReference>
<dbReference type="PANTHER" id="PTHR34109:SF1">
    <property type="entry name" value="VOC DOMAIN-CONTAINING PROTEIN"/>
    <property type="match status" value="1"/>
</dbReference>
<dbReference type="Pfam" id="PF00903">
    <property type="entry name" value="Glyoxalase"/>
    <property type="match status" value="1"/>
</dbReference>
<evidence type="ECO:0000313" key="3">
    <source>
        <dbReference type="Proteomes" id="UP001259572"/>
    </source>
</evidence>
<accession>A0ABU3QB55</accession>
<dbReference type="CDD" id="cd07246">
    <property type="entry name" value="VOC_like"/>
    <property type="match status" value="1"/>
</dbReference>
<reference evidence="2 3" key="1">
    <citation type="submission" date="2023-05" db="EMBL/GenBank/DDBJ databases">
        <authorList>
            <person name="Guo Y."/>
        </authorList>
    </citation>
    <scope>NUCLEOTIDE SEQUENCE [LARGE SCALE GENOMIC DNA]</scope>
    <source>
        <strain evidence="2 3">GR2756</strain>
    </source>
</reference>
<gene>
    <name evidence="2" type="ORF">RQX22_16795</name>
</gene>
<protein>
    <submittedName>
        <fullName evidence="2">VOC family protein</fullName>
    </submittedName>
</protein>
<dbReference type="Gene3D" id="3.30.720.110">
    <property type="match status" value="1"/>
</dbReference>
<dbReference type="Proteomes" id="UP001259572">
    <property type="component" value="Unassembled WGS sequence"/>
</dbReference>
<evidence type="ECO:0000313" key="2">
    <source>
        <dbReference type="EMBL" id="MDT9600621.1"/>
    </source>
</evidence>
<dbReference type="EMBL" id="JAVUPU010000010">
    <property type="protein sequence ID" value="MDT9600621.1"/>
    <property type="molecule type" value="Genomic_DNA"/>
</dbReference>
<feature type="domain" description="VOC" evidence="1">
    <location>
        <begin position="11"/>
        <end position="133"/>
    </location>
</feature>